<dbReference type="InterPro" id="IPR017452">
    <property type="entry name" value="GPCR_Rhodpsn_7TM"/>
</dbReference>
<dbReference type="eggNOG" id="ENOG502SN5Z">
    <property type="taxonomic scope" value="Eukaryota"/>
</dbReference>
<feature type="transmembrane region" description="Helical" evidence="6">
    <location>
        <begin position="229"/>
        <end position="255"/>
    </location>
</feature>
<evidence type="ECO:0000313" key="8">
    <source>
        <dbReference type="EMBL" id="EEB16449.1"/>
    </source>
</evidence>
<dbReference type="HOGENOM" id="CLU_691270_0_0_1"/>
<evidence type="ECO:0000256" key="4">
    <source>
        <dbReference type="ARBA" id="ARBA00023136"/>
    </source>
</evidence>
<evidence type="ECO:0000313" key="10">
    <source>
        <dbReference type="Proteomes" id="UP000009046"/>
    </source>
</evidence>
<dbReference type="Gene3D" id="1.20.1070.10">
    <property type="entry name" value="Rhodopsin 7-helix transmembrane proteins"/>
    <property type="match status" value="1"/>
</dbReference>
<feature type="compositionally biased region" description="Polar residues" evidence="5">
    <location>
        <begin position="365"/>
        <end position="384"/>
    </location>
</feature>
<keyword evidence="2 6" id="KW-0812">Transmembrane</keyword>
<feature type="transmembrane region" description="Helical" evidence="6">
    <location>
        <begin position="276"/>
        <end position="296"/>
    </location>
</feature>
<dbReference type="KEGG" id="phu:Phum_PHUM423330"/>
<reference evidence="8" key="2">
    <citation type="submission" date="2007-04" db="EMBL/GenBank/DDBJ databases">
        <title>The genome of the human body louse.</title>
        <authorList>
            <consortium name="The Human Body Louse Genome Consortium"/>
            <person name="Kirkness E."/>
            <person name="Walenz B."/>
            <person name="Hass B."/>
            <person name="Bruggner R."/>
            <person name="Strausberg R."/>
        </authorList>
    </citation>
    <scope>NUCLEOTIDE SEQUENCE</scope>
    <source>
        <strain evidence="8">USDA</strain>
    </source>
</reference>
<dbReference type="SUPFAM" id="SSF81321">
    <property type="entry name" value="Family A G protein-coupled receptor-like"/>
    <property type="match status" value="1"/>
</dbReference>
<reference evidence="9" key="3">
    <citation type="submission" date="2020-05" db="UniProtKB">
        <authorList>
            <consortium name="EnsemblMetazoa"/>
        </authorList>
    </citation>
    <scope>IDENTIFICATION</scope>
    <source>
        <strain evidence="9">USDA</strain>
    </source>
</reference>
<reference evidence="8" key="1">
    <citation type="submission" date="2007-04" db="EMBL/GenBank/DDBJ databases">
        <title>Annotation of Pediculus humanus corporis strain USDA.</title>
        <authorList>
            <person name="Kirkness E."/>
            <person name="Hannick L."/>
            <person name="Hass B."/>
            <person name="Bruggner R."/>
            <person name="Lawson D."/>
            <person name="Bidwell S."/>
            <person name="Joardar V."/>
            <person name="Caler E."/>
            <person name="Walenz B."/>
            <person name="Inman J."/>
            <person name="Schobel S."/>
            <person name="Galinsky K."/>
            <person name="Amedeo P."/>
            <person name="Strausberg R."/>
        </authorList>
    </citation>
    <scope>NUCLEOTIDE SEQUENCE</scope>
    <source>
        <strain evidence="8">USDA</strain>
    </source>
</reference>
<dbReference type="GO" id="GO:0016020">
    <property type="term" value="C:membrane"/>
    <property type="evidence" value="ECO:0007669"/>
    <property type="project" value="UniProtKB-SubCell"/>
</dbReference>
<dbReference type="OMA" id="EGLCTFH"/>
<dbReference type="EMBL" id="AAZO01005178">
    <property type="status" value="NOT_ANNOTATED_CDS"/>
    <property type="molecule type" value="Genomic_DNA"/>
</dbReference>
<proteinExistence type="predicted"/>
<protein>
    <recommendedName>
        <fullName evidence="7">G-protein coupled receptors family 1 profile domain-containing protein</fullName>
    </recommendedName>
</protein>
<dbReference type="InParanoid" id="E0VSU3"/>
<feature type="transmembrane region" description="Helical" evidence="6">
    <location>
        <begin position="98"/>
        <end position="123"/>
    </location>
</feature>
<dbReference type="InterPro" id="IPR019427">
    <property type="entry name" value="7TM_GPCR_serpentine_rcpt_Srw"/>
</dbReference>
<comment type="subcellular location">
    <subcellularLocation>
        <location evidence="1">Membrane</location>
    </subcellularLocation>
</comment>
<dbReference type="PROSITE" id="PS50262">
    <property type="entry name" value="G_PROTEIN_RECEP_F1_2"/>
    <property type="match status" value="1"/>
</dbReference>
<accession>E0VSU3</accession>
<evidence type="ECO:0000256" key="1">
    <source>
        <dbReference type="ARBA" id="ARBA00004370"/>
    </source>
</evidence>
<dbReference type="VEuPathDB" id="VectorBase:PHUM423330"/>
<organism>
    <name type="scientific">Pediculus humanus subsp. corporis</name>
    <name type="common">Body louse</name>
    <dbReference type="NCBI Taxonomy" id="121224"/>
    <lineage>
        <taxon>Eukaryota</taxon>
        <taxon>Metazoa</taxon>
        <taxon>Ecdysozoa</taxon>
        <taxon>Arthropoda</taxon>
        <taxon>Hexapoda</taxon>
        <taxon>Insecta</taxon>
        <taxon>Pterygota</taxon>
        <taxon>Neoptera</taxon>
        <taxon>Paraneoptera</taxon>
        <taxon>Psocodea</taxon>
        <taxon>Troctomorpha</taxon>
        <taxon>Phthiraptera</taxon>
        <taxon>Anoplura</taxon>
        <taxon>Pediculidae</taxon>
        <taxon>Pediculus</taxon>
    </lineage>
</organism>
<dbReference type="AlphaFoldDB" id="E0VSU3"/>
<evidence type="ECO:0000259" key="7">
    <source>
        <dbReference type="PROSITE" id="PS50262"/>
    </source>
</evidence>
<feature type="domain" description="G-protein coupled receptors family 1 profile" evidence="7">
    <location>
        <begin position="78"/>
        <end position="297"/>
    </location>
</feature>
<evidence type="ECO:0000256" key="2">
    <source>
        <dbReference type="ARBA" id="ARBA00022692"/>
    </source>
</evidence>
<feature type="transmembrane region" description="Helical" evidence="6">
    <location>
        <begin position="185"/>
        <end position="203"/>
    </location>
</feature>
<dbReference type="RefSeq" id="XP_002429187.1">
    <property type="nucleotide sequence ID" value="XM_002429142.1"/>
</dbReference>
<dbReference type="CTD" id="8234567"/>
<gene>
    <name evidence="9" type="primary">8234567</name>
    <name evidence="8" type="ORF">Phum_PHUM423330</name>
</gene>
<evidence type="ECO:0000256" key="3">
    <source>
        <dbReference type="ARBA" id="ARBA00022989"/>
    </source>
</evidence>
<dbReference type="EnsemblMetazoa" id="PHUM423330-RA">
    <property type="protein sequence ID" value="PHUM423330-PA"/>
    <property type="gene ID" value="PHUM423330"/>
</dbReference>
<keyword evidence="10" id="KW-1185">Reference proteome</keyword>
<dbReference type="PANTHER" id="PTHR46641:SF2">
    <property type="entry name" value="FMRFAMIDE RECEPTOR"/>
    <property type="match status" value="1"/>
</dbReference>
<evidence type="ECO:0000256" key="6">
    <source>
        <dbReference type="SAM" id="Phobius"/>
    </source>
</evidence>
<dbReference type="GO" id="GO:0008528">
    <property type="term" value="F:G protein-coupled peptide receptor activity"/>
    <property type="evidence" value="ECO:0007669"/>
    <property type="project" value="InterPro"/>
</dbReference>
<dbReference type="PANTHER" id="PTHR46641">
    <property type="entry name" value="FMRFAMIDE RECEPTOR-RELATED"/>
    <property type="match status" value="1"/>
</dbReference>
<feature type="transmembrane region" description="Helical" evidence="6">
    <location>
        <begin position="63"/>
        <end position="86"/>
    </location>
</feature>
<evidence type="ECO:0000313" key="9">
    <source>
        <dbReference type="EnsemblMetazoa" id="PHUM423330-PA"/>
    </source>
</evidence>
<evidence type="ECO:0000256" key="5">
    <source>
        <dbReference type="SAM" id="MobiDB-lite"/>
    </source>
</evidence>
<sequence length="396" mass="44998">MDWLTESNSGEEYVDNCTYSLSSLDFLPKYNSNDIPNLEIQWPCEVRTYWVQISPFVSTVKFLLTYVTLVIIIIGITMNTLSFLILNSSPICHTSLSVFLRALAVSDNGALLFNFATGVGRSHVPIFAKLYLESVWLCGANKILIDVFLFYSTWLVVGLTVKRLLVIGCPMKFSFKCSVKKAKRVVYSIGLTSFSIACLKLKYSGYEQDSTFGFKPCKFQSEGVDNKVVYVYIALSTWLPCLLIFIGNILLIRQVRMTNKSRFKLSVKRFNDTHRMLGLLITVSITTLVLMLPLGIVETFELYWDVVLIKKPTAQDPGRQQYIKCAARNYFKNCFQTPCCCRTFVSTSITRIRYQLSKLTRSNATTSTDIEMESQNNNRITHNSPEMGGKDEEKTS</sequence>
<dbReference type="InterPro" id="IPR052954">
    <property type="entry name" value="GPCR-Ligand_Int"/>
</dbReference>
<feature type="transmembrane region" description="Helical" evidence="6">
    <location>
        <begin position="143"/>
        <end position="165"/>
    </location>
</feature>
<keyword evidence="4 6" id="KW-0472">Membrane</keyword>
<keyword evidence="3 6" id="KW-1133">Transmembrane helix</keyword>
<dbReference type="Pfam" id="PF10324">
    <property type="entry name" value="7TM_GPCR_Srw"/>
    <property type="match status" value="1"/>
</dbReference>
<dbReference type="Proteomes" id="UP000009046">
    <property type="component" value="Unassembled WGS sequence"/>
</dbReference>
<feature type="region of interest" description="Disordered" evidence="5">
    <location>
        <begin position="365"/>
        <end position="396"/>
    </location>
</feature>
<dbReference type="OrthoDB" id="9990906at2759"/>
<name>E0VSU3_PEDHC</name>
<dbReference type="GeneID" id="8234567"/>
<dbReference type="EMBL" id="DS235757">
    <property type="protein sequence ID" value="EEB16449.1"/>
    <property type="molecule type" value="Genomic_DNA"/>
</dbReference>